<evidence type="ECO:0000256" key="1">
    <source>
        <dbReference type="SAM" id="SignalP"/>
    </source>
</evidence>
<protein>
    <submittedName>
        <fullName evidence="2">Uncharacterized protein</fullName>
    </submittedName>
</protein>
<dbReference type="OrthoDB" id="3257981at2759"/>
<gene>
    <name evidence="2" type="ORF">N7517_004743</name>
</gene>
<dbReference type="RefSeq" id="XP_056578723.1">
    <property type="nucleotide sequence ID" value="XM_056722473.1"/>
</dbReference>
<comment type="caution">
    <text evidence="2">The sequence shown here is derived from an EMBL/GenBank/DDBJ whole genome shotgun (WGS) entry which is preliminary data.</text>
</comment>
<dbReference type="GeneID" id="81461656"/>
<feature type="signal peptide" evidence="1">
    <location>
        <begin position="1"/>
        <end position="20"/>
    </location>
</feature>
<name>A0A9W9S6X0_9EURO</name>
<evidence type="ECO:0000313" key="2">
    <source>
        <dbReference type="EMBL" id="KAJ5372737.1"/>
    </source>
</evidence>
<reference evidence="2" key="1">
    <citation type="submission" date="2022-12" db="EMBL/GenBank/DDBJ databases">
        <authorList>
            <person name="Petersen C."/>
        </authorList>
    </citation>
    <scope>NUCLEOTIDE SEQUENCE</scope>
    <source>
        <strain evidence="2">IBT 3081</strain>
    </source>
</reference>
<dbReference type="AlphaFoldDB" id="A0A9W9S6X0"/>
<keyword evidence="1" id="KW-0732">Signal</keyword>
<accession>A0A9W9S6X0</accession>
<dbReference type="EMBL" id="JAPZBT010000002">
    <property type="protein sequence ID" value="KAJ5372737.1"/>
    <property type="molecule type" value="Genomic_DNA"/>
</dbReference>
<sequence>MQLRVLELGALANLAVLVSGLNMGRHGLQVRDEVASSSATPASPEISSLAISSSSAEWKDMQCSQISGDPADQWKQAGVEAAWDTTIASWKEQGTPDAGGFPLFVSSFIHGPQGMRCGDIGTENRCSQPVECADATIPAGALILNGFTGIHQLHASIFQAIGLAQDGVTNNVGTFTSAFAPQPKDNGAMIKMIIDATMLVVTFGTSVLYNVVLQNVANLIGKAIAAEMTGAVLSTAVTYYKTNMKGAIEGLKVQNTMDSFVGVVMKSWQRLESSYLESIFSGNSDTIEGLYATINNGTIAAAMDKLNLVDTSDEVEKLLYGQMIAYAWSISPDNAHPFIWRSEIYCDENTTPIDKGAFVEQTSLSKIYVCHQNKMHLLVNAHQKKGTGFSSTVLPGGEHDTLNGKDYGGITIDDIVISSVDGWINHNQQNGYPKADAESIVASFGGDNVPSVRTPGFFNLPICLNVAKAEDNIRYGWDKSSPYWPCENPEGYTSSGTNIHIDKGCILVNDSKVCHTGTGAYNVPDPNQDDSSATIYAMFEGKGAKLMDKEKPQCKLTVSWPRAWGDLDFTEENCLQNRSPPDSSEFWKKCCSDFPENTDLVDNPYGPS</sequence>
<feature type="chain" id="PRO_5040976223" evidence="1">
    <location>
        <begin position="21"/>
        <end position="608"/>
    </location>
</feature>
<dbReference type="Proteomes" id="UP001147752">
    <property type="component" value="Unassembled WGS sequence"/>
</dbReference>
<reference evidence="2" key="2">
    <citation type="journal article" date="2023" name="IMA Fungus">
        <title>Comparative genomic study of the Penicillium genus elucidates a diverse pangenome and 15 lateral gene transfer events.</title>
        <authorList>
            <person name="Petersen C."/>
            <person name="Sorensen T."/>
            <person name="Nielsen M.R."/>
            <person name="Sondergaard T.E."/>
            <person name="Sorensen J.L."/>
            <person name="Fitzpatrick D.A."/>
            <person name="Frisvad J.C."/>
            <person name="Nielsen K.L."/>
        </authorList>
    </citation>
    <scope>NUCLEOTIDE SEQUENCE</scope>
    <source>
        <strain evidence="2">IBT 3081</strain>
    </source>
</reference>
<organism evidence="2 3">
    <name type="scientific">Penicillium concentricum</name>
    <dbReference type="NCBI Taxonomy" id="293559"/>
    <lineage>
        <taxon>Eukaryota</taxon>
        <taxon>Fungi</taxon>
        <taxon>Dikarya</taxon>
        <taxon>Ascomycota</taxon>
        <taxon>Pezizomycotina</taxon>
        <taxon>Eurotiomycetes</taxon>
        <taxon>Eurotiomycetidae</taxon>
        <taxon>Eurotiales</taxon>
        <taxon>Aspergillaceae</taxon>
        <taxon>Penicillium</taxon>
    </lineage>
</organism>
<keyword evidence="3" id="KW-1185">Reference proteome</keyword>
<proteinExistence type="predicted"/>
<evidence type="ECO:0000313" key="3">
    <source>
        <dbReference type="Proteomes" id="UP001147752"/>
    </source>
</evidence>